<dbReference type="AlphaFoldDB" id="A0A4Q2KLM2"/>
<gene>
    <name evidence="1" type="ORF">ETX26_10090</name>
</gene>
<organism evidence="1 2">
    <name type="scientific">Pelagerythrobacter rhizovicinus</name>
    <dbReference type="NCBI Taxonomy" id="2268576"/>
    <lineage>
        <taxon>Bacteria</taxon>
        <taxon>Pseudomonadati</taxon>
        <taxon>Pseudomonadota</taxon>
        <taxon>Alphaproteobacteria</taxon>
        <taxon>Sphingomonadales</taxon>
        <taxon>Erythrobacteraceae</taxon>
        <taxon>Pelagerythrobacter</taxon>
    </lineage>
</organism>
<dbReference type="GO" id="GO:0003677">
    <property type="term" value="F:DNA binding"/>
    <property type="evidence" value="ECO:0007669"/>
    <property type="project" value="UniProtKB-KW"/>
</dbReference>
<evidence type="ECO:0000313" key="1">
    <source>
        <dbReference type="EMBL" id="RXZ64253.1"/>
    </source>
</evidence>
<keyword evidence="1" id="KW-0238">DNA-binding</keyword>
<evidence type="ECO:0000313" key="2">
    <source>
        <dbReference type="Proteomes" id="UP000293623"/>
    </source>
</evidence>
<protein>
    <submittedName>
        <fullName evidence="1">DNA-binding protein</fullName>
    </submittedName>
</protein>
<sequence>MTNDRTIEKIGSGAEWLTEAQTAERLNMSAKYLQKCRYAGGGPKFAKFGSAVRYSIADIEAFERSSLRDNTSERTGTRSAE</sequence>
<name>A0A4Q2KLM2_9SPHN</name>
<dbReference type="Proteomes" id="UP000293623">
    <property type="component" value="Unassembled WGS sequence"/>
</dbReference>
<reference evidence="1 2" key="1">
    <citation type="submission" date="2019-01" db="EMBL/GenBank/DDBJ databases">
        <title>Altererythrobacter rhizovicinus sp. nov., isolated from the rhizosphere soil of Haloxylon ammodendron.</title>
        <authorList>
            <person name="Li H.-P."/>
            <person name="Gou J.-Y."/>
            <person name="Yao D."/>
            <person name="Han Q.-Q."/>
            <person name="Shao K.-Z."/>
            <person name="Zhao Q."/>
            <person name="Zhang J.-L."/>
        </authorList>
    </citation>
    <scope>NUCLEOTIDE SEQUENCE [LARGE SCALE GENOMIC DNA]</scope>
    <source>
        <strain evidence="1 2">AY-3R</strain>
    </source>
</reference>
<proteinExistence type="predicted"/>
<dbReference type="RefSeq" id="WP_129524565.1">
    <property type="nucleotide sequence ID" value="NZ_SDPV01000002.1"/>
</dbReference>
<keyword evidence="2" id="KW-1185">Reference proteome</keyword>
<comment type="caution">
    <text evidence="1">The sequence shown here is derived from an EMBL/GenBank/DDBJ whole genome shotgun (WGS) entry which is preliminary data.</text>
</comment>
<dbReference type="EMBL" id="SDPV01000002">
    <property type="protein sequence ID" value="RXZ64253.1"/>
    <property type="molecule type" value="Genomic_DNA"/>
</dbReference>
<accession>A0A4Q2KLM2</accession>
<dbReference type="OrthoDB" id="9806994at2"/>